<comment type="subcellular location">
    <subcellularLocation>
        <location evidence="1">Cell membrane</location>
        <topology evidence="1">Multi-pass membrane protein</topology>
    </subcellularLocation>
</comment>
<dbReference type="RefSeq" id="WP_116390525.1">
    <property type="nucleotide sequence ID" value="NZ_QUQO01000001.1"/>
</dbReference>
<dbReference type="InterPro" id="IPR036640">
    <property type="entry name" value="ABC1_TM_sf"/>
</dbReference>
<evidence type="ECO:0000313" key="10">
    <source>
        <dbReference type="EMBL" id="RFB03897.1"/>
    </source>
</evidence>
<dbReference type="SUPFAM" id="SSF52540">
    <property type="entry name" value="P-loop containing nucleoside triphosphate hydrolases"/>
    <property type="match status" value="1"/>
</dbReference>
<feature type="transmembrane region" description="Helical" evidence="7">
    <location>
        <begin position="245"/>
        <end position="269"/>
    </location>
</feature>
<feature type="transmembrane region" description="Helical" evidence="7">
    <location>
        <begin position="21"/>
        <end position="49"/>
    </location>
</feature>
<name>A0A371REL4_9PROT</name>
<proteinExistence type="predicted"/>
<sequence>MTKPDDMDQIAAKAALKRWSAAARGAVSMGLLYSLGGALCWIVMAWAVGIATGLMAAGQNAATPVTAGIAAILIRAILLWRSERMADRAGRQIVEAARREILGRIGEAGATVLAGDSPGARVAQIFDRTQMLAGHAARWQPGMRLAILIPILILIAAATQSWLAAALLFLSVLVLPLFIWLTASGTASIARAQQDTLDVLSGAFQARAAQTGLIRSFRAVTRETAYISDAAEALRLRTLAILRRAFLSSAVLDFFASISIALVAVYVGFKLLGVFPFGTGETLTLAEGMMVLVLAPEFFAPIRRLSSLHHDRADGVAAAAQLGGWLADKDQPAARKWPAKTASMTIGFEQADLAVGGRTILTGLEFEARPGSITVLSGPSGSGKTSCLLALLGQGEVRAGRIQVDGQSFAPPDSLAESTAFLRQAPWITEGTIADNLRLARPDASEEELTRVAEQAGLSSFIDLQGDGLSRTLARFGAGLSGGQRQRLALARALLRDAPLLLLDEPTAHLDEAAERDFLRLLTSLKTNRTILLASHRKAVIEAADIHIDLTRHMTAREAA</sequence>
<dbReference type="SUPFAM" id="SSF90123">
    <property type="entry name" value="ABC transporter transmembrane region"/>
    <property type="match status" value="1"/>
</dbReference>
<dbReference type="SMART" id="SM00382">
    <property type="entry name" value="AAA"/>
    <property type="match status" value="1"/>
</dbReference>
<keyword evidence="6 7" id="KW-0472">Membrane</keyword>
<dbReference type="InterPro" id="IPR027417">
    <property type="entry name" value="P-loop_NTPase"/>
</dbReference>
<evidence type="ECO:0000256" key="1">
    <source>
        <dbReference type="ARBA" id="ARBA00004651"/>
    </source>
</evidence>
<dbReference type="Gene3D" id="3.40.50.300">
    <property type="entry name" value="P-loop containing nucleotide triphosphate hydrolases"/>
    <property type="match status" value="1"/>
</dbReference>
<organism evidence="10 11">
    <name type="scientific">Parvularcula marina</name>
    <dbReference type="NCBI Taxonomy" id="2292771"/>
    <lineage>
        <taxon>Bacteria</taxon>
        <taxon>Pseudomonadati</taxon>
        <taxon>Pseudomonadota</taxon>
        <taxon>Alphaproteobacteria</taxon>
        <taxon>Parvularculales</taxon>
        <taxon>Parvularculaceae</taxon>
        <taxon>Parvularcula</taxon>
    </lineage>
</organism>
<dbReference type="GO" id="GO:0016887">
    <property type="term" value="F:ATP hydrolysis activity"/>
    <property type="evidence" value="ECO:0007669"/>
    <property type="project" value="InterPro"/>
</dbReference>
<keyword evidence="3" id="KW-0547">Nucleotide-binding</keyword>
<feature type="transmembrane region" description="Helical" evidence="7">
    <location>
        <begin position="141"/>
        <end position="158"/>
    </location>
</feature>
<dbReference type="FunCoup" id="A0A371REL4">
    <property type="interactions" value="37"/>
</dbReference>
<dbReference type="PROSITE" id="PS50929">
    <property type="entry name" value="ABC_TM1F"/>
    <property type="match status" value="1"/>
</dbReference>
<protein>
    <submittedName>
        <fullName evidence="10">Thiol reductant ABC exporter subunit CydD</fullName>
    </submittedName>
</protein>
<dbReference type="PROSITE" id="PS50893">
    <property type="entry name" value="ABC_TRANSPORTER_2"/>
    <property type="match status" value="1"/>
</dbReference>
<keyword evidence="4" id="KW-0067">ATP-binding</keyword>
<dbReference type="InterPro" id="IPR003593">
    <property type="entry name" value="AAA+_ATPase"/>
</dbReference>
<evidence type="ECO:0000256" key="7">
    <source>
        <dbReference type="SAM" id="Phobius"/>
    </source>
</evidence>
<dbReference type="GO" id="GO:0042883">
    <property type="term" value="P:cysteine transport"/>
    <property type="evidence" value="ECO:0007669"/>
    <property type="project" value="InterPro"/>
</dbReference>
<dbReference type="InterPro" id="IPR011527">
    <property type="entry name" value="ABC1_TM_dom"/>
</dbReference>
<evidence type="ECO:0000256" key="4">
    <source>
        <dbReference type="ARBA" id="ARBA00022840"/>
    </source>
</evidence>
<dbReference type="EMBL" id="QUQO01000001">
    <property type="protein sequence ID" value="RFB03897.1"/>
    <property type="molecule type" value="Genomic_DNA"/>
</dbReference>
<dbReference type="GO" id="GO:0005524">
    <property type="term" value="F:ATP binding"/>
    <property type="evidence" value="ECO:0007669"/>
    <property type="project" value="UniProtKB-KW"/>
</dbReference>
<dbReference type="PANTHER" id="PTHR24221:SF590">
    <property type="entry name" value="COMPONENT LINKED WITH THE ASSEMBLY OF CYTOCHROME' TRANSPORT TRANSMEMBRANE ATP-BINDING PROTEIN ABC TRANSPORTER CYDD-RELATED"/>
    <property type="match status" value="1"/>
</dbReference>
<evidence type="ECO:0000256" key="5">
    <source>
        <dbReference type="ARBA" id="ARBA00022989"/>
    </source>
</evidence>
<evidence type="ECO:0000259" key="8">
    <source>
        <dbReference type="PROSITE" id="PS50893"/>
    </source>
</evidence>
<evidence type="ECO:0000256" key="2">
    <source>
        <dbReference type="ARBA" id="ARBA00022692"/>
    </source>
</evidence>
<dbReference type="InterPro" id="IPR003439">
    <property type="entry name" value="ABC_transporter-like_ATP-bd"/>
</dbReference>
<dbReference type="NCBIfam" id="TIGR02857">
    <property type="entry name" value="CydD"/>
    <property type="match status" value="1"/>
</dbReference>
<dbReference type="PROSITE" id="PS00211">
    <property type="entry name" value="ABC_TRANSPORTER_1"/>
    <property type="match status" value="1"/>
</dbReference>
<feature type="transmembrane region" description="Helical" evidence="7">
    <location>
        <begin position="164"/>
        <end position="183"/>
    </location>
</feature>
<feature type="transmembrane region" description="Helical" evidence="7">
    <location>
        <begin position="61"/>
        <end position="80"/>
    </location>
</feature>
<dbReference type="InterPro" id="IPR014216">
    <property type="entry name" value="ABC_transptr_CydD"/>
</dbReference>
<evidence type="ECO:0000256" key="3">
    <source>
        <dbReference type="ARBA" id="ARBA00022741"/>
    </source>
</evidence>
<dbReference type="GO" id="GO:0005886">
    <property type="term" value="C:plasma membrane"/>
    <property type="evidence" value="ECO:0007669"/>
    <property type="project" value="UniProtKB-SubCell"/>
</dbReference>
<dbReference type="PANTHER" id="PTHR24221">
    <property type="entry name" value="ATP-BINDING CASSETTE SUB-FAMILY B"/>
    <property type="match status" value="1"/>
</dbReference>
<dbReference type="GO" id="GO:0140359">
    <property type="term" value="F:ABC-type transporter activity"/>
    <property type="evidence" value="ECO:0007669"/>
    <property type="project" value="InterPro"/>
</dbReference>
<dbReference type="InterPro" id="IPR039421">
    <property type="entry name" value="Type_1_exporter"/>
</dbReference>
<evidence type="ECO:0000313" key="11">
    <source>
        <dbReference type="Proteomes" id="UP000264589"/>
    </source>
</evidence>
<dbReference type="InParanoid" id="A0A371REL4"/>
<dbReference type="Gene3D" id="1.20.1560.10">
    <property type="entry name" value="ABC transporter type 1, transmembrane domain"/>
    <property type="match status" value="1"/>
</dbReference>
<dbReference type="InterPro" id="IPR017871">
    <property type="entry name" value="ABC_transporter-like_CS"/>
</dbReference>
<dbReference type="CDD" id="cd18584">
    <property type="entry name" value="ABC_6TM_AarD_CydD"/>
    <property type="match status" value="1"/>
</dbReference>
<keyword evidence="5 7" id="KW-1133">Transmembrane helix</keyword>
<evidence type="ECO:0000256" key="6">
    <source>
        <dbReference type="ARBA" id="ARBA00023136"/>
    </source>
</evidence>
<dbReference type="Pfam" id="PF00664">
    <property type="entry name" value="ABC_membrane"/>
    <property type="match status" value="1"/>
</dbReference>
<accession>A0A371REL4</accession>
<feature type="domain" description="ABC transmembrane type-1" evidence="9">
    <location>
        <begin position="30"/>
        <end position="308"/>
    </location>
</feature>
<evidence type="ECO:0000259" key="9">
    <source>
        <dbReference type="PROSITE" id="PS50929"/>
    </source>
</evidence>
<feature type="domain" description="ABC transporter" evidence="8">
    <location>
        <begin position="346"/>
        <end position="560"/>
    </location>
</feature>
<keyword evidence="2 7" id="KW-0812">Transmembrane</keyword>
<gene>
    <name evidence="10" type="primary">cydD</name>
    <name evidence="10" type="ORF">DX908_00515</name>
</gene>
<comment type="caution">
    <text evidence="10">The sequence shown here is derived from an EMBL/GenBank/DDBJ whole genome shotgun (WGS) entry which is preliminary data.</text>
</comment>
<reference evidence="10 11" key="1">
    <citation type="submission" date="2018-08" db="EMBL/GenBank/DDBJ databases">
        <title>Parvularcula sp. SM1705, isolated from surface water of the South Sea China.</title>
        <authorList>
            <person name="Sun L."/>
        </authorList>
    </citation>
    <scope>NUCLEOTIDE SEQUENCE [LARGE SCALE GENOMIC DNA]</scope>
    <source>
        <strain evidence="10 11">SM1705</strain>
    </source>
</reference>
<dbReference type="Pfam" id="PF00005">
    <property type="entry name" value="ABC_tran"/>
    <property type="match status" value="1"/>
</dbReference>
<dbReference type="AlphaFoldDB" id="A0A371REL4"/>
<dbReference type="Proteomes" id="UP000264589">
    <property type="component" value="Unassembled WGS sequence"/>
</dbReference>
<keyword evidence="11" id="KW-1185">Reference proteome</keyword>